<organism evidence="1 2">
    <name type="scientific">Agaribacillus aureus</name>
    <dbReference type="NCBI Taxonomy" id="3051825"/>
    <lineage>
        <taxon>Bacteria</taxon>
        <taxon>Pseudomonadati</taxon>
        <taxon>Bacteroidota</taxon>
        <taxon>Cytophagia</taxon>
        <taxon>Cytophagales</taxon>
        <taxon>Splendidivirgaceae</taxon>
        <taxon>Agaribacillus</taxon>
    </lineage>
</organism>
<gene>
    <name evidence="1" type="ORF">QQ020_03815</name>
</gene>
<dbReference type="EMBL" id="JAUJEB010000001">
    <property type="protein sequence ID" value="MDN5211156.1"/>
    <property type="molecule type" value="Genomic_DNA"/>
</dbReference>
<evidence type="ECO:0000313" key="2">
    <source>
        <dbReference type="Proteomes" id="UP001172083"/>
    </source>
</evidence>
<dbReference type="Proteomes" id="UP001172083">
    <property type="component" value="Unassembled WGS sequence"/>
</dbReference>
<comment type="caution">
    <text evidence="1">The sequence shown here is derived from an EMBL/GenBank/DDBJ whole genome shotgun (WGS) entry which is preliminary data.</text>
</comment>
<evidence type="ECO:0008006" key="3">
    <source>
        <dbReference type="Google" id="ProtNLM"/>
    </source>
</evidence>
<reference evidence="1" key="1">
    <citation type="submission" date="2023-06" db="EMBL/GenBank/DDBJ databases">
        <title>Genomic of Agaribacillus aureum.</title>
        <authorList>
            <person name="Wang G."/>
        </authorList>
    </citation>
    <scope>NUCLEOTIDE SEQUENCE</scope>
    <source>
        <strain evidence="1">BMA12</strain>
    </source>
</reference>
<dbReference type="RefSeq" id="WP_346756491.1">
    <property type="nucleotide sequence ID" value="NZ_JAUJEB010000001.1"/>
</dbReference>
<name>A0ABT8L1L1_9BACT</name>
<accession>A0ABT8L1L1</accession>
<keyword evidence="2" id="KW-1185">Reference proteome</keyword>
<proteinExistence type="predicted"/>
<evidence type="ECO:0000313" key="1">
    <source>
        <dbReference type="EMBL" id="MDN5211156.1"/>
    </source>
</evidence>
<protein>
    <recommendedName>
        <fullName evidence="3">SH3b domain-containing protein</fullName>
    </recommendedName>
</protein>
<sequence length="159" mass="17944">MKQVILFTLILISELASGQQRTGVYLIFNVDISQCQNRFKVFNGEAEFCLSNESAIKFEDFAGVSDIYFHPTLQKRSIDIYLTAKGSKRLQTIISKLGYREIALVINGKLVTVININGPSNTKSILIWDRYDTNTLGWIHRSLAKNLPTSGDNLKLSQQ</sequence>